<name>A0A8S5P619_9CAUD</name>
<reference evidence="2" key="1">
    <citation type="journal article" date="2021" name="Proc. Natl. Acad. Sci. U.S.A.">
        <title>A Catalog of Tens of Thousands of Viruses from Human Metagenomes Reveals Hidden Associations with Chronic Diseases.</title>
        <authorList>
            <person name="Tisza M.J."/>
            <person name="Buck C.B."/>
        </authorList>
    </citation>
    <scope>NUCLEOTIDE SEQUENCE</scope>
    <source>
        <strain evidence="2">CtmYS12</strain>
    </source>
</reference>
<accession>A0A8S5P619</accession>
<feature type="compositionally biased region" description="Basic and acidic residues" evidence="1">
    <location>
        <begin position="1"/>
        <end position="20"/>
    </location>
</feature>
<organism evidence="2">
    <name type="scientific">Siphoviridae sp. ctmYS12</name>
    <dbReference type="NCBI Taxonomy" id="2825652"/>
    <lineage>
        <taxon>Viruses</taxon>
        <taxon>Duplodnaviria</taxon>
        <taxon>Heunggongvirae</taxon>
        <taxon>Uroviricota</taxon>
        <taxon>Caudoviricetes</taxon>
    </lineage>
</organism>
<proteinExistence type="predicted"/>
<evidence type="ECO:0000313" key="2">
    <source>
        <dbReference type="EMBL" id="DAE02591.1"/>
    </source>
</evidence>
<dbReference type="EMBL" id="BK015347">
    <property type="protein sequence ID" value="DAE02591.1"/>
    <property type="molecule type" value="Genomic_DNA"/>
</dbReference>
<sequence>MSLDIECKPNSHKAKQEAATKKGTPKVKKVVSGTVKTKKKKGVSKLKEALIADSAKDVGSHAFLDVLIPAMKKAFSDIVKDGVDMILYGETRGRKSSSNASYVSYRTYSDRDRDRRDDRRSSNSIFNLDDIILESRADADDVLDAMSDLIENYESVSVADLYDLIGIDVSGRYTYNDYGWTSLRNAEIVEVREGYWIKLPRPRPIK</sequence>
<evidence type="ECO:0000256" key="1">
    <source>
        <dbReference type="SAM" id="MobiDB-lite"/>
    </source>
</evidence>
<protein>
    <submittedName>
        <fullName evidence="2">Uncharacterized protein</fullName>
    </submittedName>
</protein>
<feature type="region of interest" description="Disordered" evidence="1">
    <location>
        <begin position="1"/>
        <end position="25"/>
    </location>
</feature>